<keyword evidence="8" id="KW-0949">S-adenosyl-L-methionine</keyword>
<dbReference type="InterPro" id="IPR058240">
    <property type="entry name" value="rSAM_sf"/>
</dbReference>
<dbReference type="GO" id="GO:0070475">
    <property type="term" value="P:rRNA base methylation"/>
    <property type="evidence" value="ECO:0007669"/>
    <property type="project" value="TreeGrafter"/>
</dbReference>
<evidence type="ECO:0000256" key="10">
    <source>
        <dbReference type="ARBA" id="ARBA00023004"/>
    </source>
</evidence>
<proteinExistence type="inferred from homology"/>
<feature type="domain" description="Radical SAM core" evidence="13">
    <location>
        <begin position="109"/>
        <end position="334"/>
    </location>
</feature>
<dbReference type="CDD" id="cd01335">
    <property type="entry name" value="Radical_SAM"/>
    <property type="match status" value="1"/>
</dbReference>
<keyword evidence="12" id="KW-1015">Disulfide bond</keyword>
<dbReference type="GO" id="GO:0005737">
    <property type="term" value="C:cytoplasm"/>
    <property type="evidence" value="ECO:0007669"/>
    <property type="project" value="UniProtKB-SubCell"/>
</dbReference>
<reference evidence="14 15" key="1">
    <citation type="submission" date="2016-10" db="EMBL/GenBank/DDBJ databases">
        <authorList>
            <person name="de Groot N.N."/>
        </authorList>
    </citation>
    <scope>NUCLEOTIDE SEQUENCE [LARGE SCALE GENOMIC DNA]</scope>
    <source>
        <strain evidence="14 15">AA1</strain>
    </source>
</reference>
<dbReference type="InterPro" id="IPR013785">
    <property type="entry name" value="Aldolase_TIM"/>
</dbReference>
<evidence type="ECO:0000256" key="11">
    <source>
        <dbReference type="ARBA" id="ARBA00023014"/>
    </source>
</evidence>
<dbReference type="GO" id="GO:0008173">
    <property type="term" value="F:RNA methyltransferase activity"/>
    <property type="evidence" value="ECO:0007669"/>
    <property type="project" value="InterPro"/>
</dbReference>
<dbReference type="PANTHER" id="PTHR30544:SF5">
    <property type="entry name" value="RADICAL SAM CORE DOMAIN-CONTAINING PROTEIN"/>
    <property type="match status" value="1"/>
</dbReference>
<dbReference type="SFLD" id="SFLDG01062">
    <property type="entry name" value="methyltransferase_(Class_A)"/>
    <property type="match status" value="1"/>
</dbReference>
<dbReference type="RefSeq" id="WP_092210493.1">
    <property type="nucleotide sequence ID" value="NZ_FMUX01000006.1"/>
</dbReference>
<organism evidence="14 15">
    <name type="scientific">Desulfoluna spongiiphila</name>
    <dbReference type="NCBI Taxonomy" id="419481"/>
    <lineage>
        <taxon>Bacteria</taxon>
        <taxon>Pseudomonadati</taxon>
        <taxon>Thermodesulfobacteriota</taxon>
        <taxon>Desulfobacteria</taxon>
        <taxon>Desulfobacterales</taxon>
        <taxon>Desulfolunaceae</taxon>
        <taxon>Desulfoluna</taxon>
    </lineage>
</organism>
<protein>
    <submittedName>
        <fullName evidence="14">23S rRNA (Adenine2503-C2)-methyltransferase</fullName>
    </submittedName>
</protein>
<dbReference type="InterPro" id="IPR040072">
    <property type="entry name" value="Methyltransferase_A"/>
</dbReference>
<dbReference type="PROSITE" id="PS51918">
    <property type="entry name" value="RADICAL_SAM"/>
    <property type="match status" value="1"/>
</dbReference>
<dbReference type="GO" id="GO:0051539">
    <property type="term" value="F:4 iron, 4 sulfur cluster binding"/>
    <property type="evidence" value="ECO:0007669"/>
    <property type="project" value="UniProtKB-KW"/>
</dbReference>
<dbReference type="SUPFAM" id="SSF102114">
    <property type="entry name" value="Radical SAM enzymes"/>
    <property type="match status" value="1"/>
</dbReference>
<dbReference type="SFLD" id="SFLDF00275">
    <property type="entry name" value="adenosine_C2_methyltransferase"/>
    <property type="match status" value="1"/>
</dbReference>
<dbReference type="EMBL" id="FMUX01000006">
    <property type="protein sequence ID" value="SCY27022.1"/>
    <property type="molecule type" value="Genomic_DNA"/>
</dbReference>
<dbReference type="GO" id="GO:0046872">
    <property type="term" value="F:metal ion binding"/>
    <property type="evidence" value="ECO:0007669"/>
    <property type="project" value="UniProtKB-KW"/>
</dbReference>
<evidence type="ECO:0000256" key="5">
    <source>
        <dbReference type="ARBA" id="ARBA00022490"/>
    </source>
</evidence>
<dbReference type="OrthoDB" id="9793973at2"/>
<dbReference type="Gene3D" id="3.20.20.70">
    <property type="entry name" value="Aldolase class I"/>
    <property type="match status" value="1"/>
</dbReference>
<comment type="cofactor">
    <cofactor evidence="1">
        <name>[4Fe-4S] cluster</name>
        <dbReference type="ChEBI" id="CHEBI:49883"/>
    </cofactor>
</comment>
<dbReference type="PANTHER" id="PTHR30544">
    <property type="entry name" value="23S RRNA METHYLTRANSFERASE"/>
    <property type="match status" value="1"/>
</dbReference>
<comment type="subcellular location">
    <subcellularLocation>
        <location evidence="2">Cytoplasm</location>
    </subcellularLocation>
</comment>
<evidence type="ECO:0000256" key="6">
    <source>
        <dbReference type="ARBA" id="ARBA00022603"/>
    </source>
</evidence>
<dbReference type="GO" id="GO:0030488">
    <property type="term" value="P:tRNA methylation"/>
    <property type="evidence" value="ECO:0007669"/>
    <property type="project" value="TreeGrafter"/>
</dbReference>
<accession>A0A1G5EJ98</accession>
<gene>
    <name evidence="14" type="ORF">SAMN05216233_10651</name>
</gene>
<evidence type="ECO:0000256" key="7">
    <source>
        <dbReference type="ARBA" id="ARBA00022679"/>
    </source>
</evidence>
<comment type="similarity">
    <text evidence="3">Belongs to the radical SAM superfamily. RlmN family.</text>
</comment>
<keyword evidence="4" id="KW-0004">4Fe-4S</keyword>
<keyword evidence="5" id="KW-0963">Cytoplasm</keyword>
<keyword evidence="11" id="KW-0411">Iron-sulfur</keyword>
<keyword evidence="6 14" id="KW-0489">Methyltransferase</keyword>
<evidence type="ECO:0000256" key="8">
    <source>
        <dbReference type="ARBA" id="ARBA00022691"/>
    </source>
</evidence>
<dbReference type="PIRSF" id="PIRSF006004">
    <property type="entry name" value="CHP00048"/>
    <property type="match status" value="1"/>
</dbReference>
<dbReference type="InterPro" id="IPR004383">
    <property type="entry name" value="rRNA_lsu_MTrfase_RlmN/Cfr"/>
</dbReference>
<evidence type="ECO:0000256" key="4">
    <source>
        <dbReference type="ARBA" id="ARBA00022485"/>
    </source>
</evidence>
<dbReference type="Proteomes" id="UP000198870">
    <property type="component" value="Unassembled WGS sequence"/>
</dbReference>
<evidence type="ECO:0000256" key="2">
    <source>
        <dbReference type="ARBA" id="ARBA00004496"/>
    </source>
</evidence>
<evidence type="ECO:0000256" key="1">
    <source>
        <dbReference type="ARBA" id="ARBA00001966"/>
    </source>
</evidence>
<sequence length="356" mass="38561">MMERLQDKASEGVNPFALGYDSFREAMVARLGLDRYASAELYSMAVRSGAVDVSALTRLPEREGLGVAVKQALVFPDPRLVTVKEADGVVKFTTRLLDGHEVESVVLPMLNHYTLCVSSQVGCKRGCLFCTTAKMGFVRDLTPMEILDQLYAARHKLSYPIRNIVFMGMGEPLDNFGAVSEAIGVMSDQRGFDIPLRRITVSTVGSAEGIEKLGASPISAVNLAVSVNGATDEIRSRLMPVNRKTPLKSLVETLSRYPFARKGALFAEYIVIEGVNDSPEDARALVAVLSPLAVRYNLIGFNAGPGAPFPSTCQKAVERFRDLLVHEGAYVRIRASKGRDLVAGCGQLGKKSVSSV</sequence>
<keyword evidence="9" id="KW-0479">Metal-binding</keyword>
<evidence type="ECO:0000256" key="9">
    <source>
        <dbReference type="ARBA" id="ARBA00022723"/>
    </source>
</evidence>
<keyword evidence="7 14" id="KW-0808">Transferase</keyword>
<keyword evidence="15" id="KW-1185">Reference proteome</keyword>
<keyword evidence="10" id="KW-0408">Iron</keyword>
<dbReference type="SFLD" id="SFLDS00029">
    <property type="entry name" value="Radical_SAM"/>
    <property type="match status" value="1"/>
</dbReference>
<evidence type="ECO:0000256" key="3">
    <source>
        <dbReference type="ARBA" id="ARBA00007544"/>
    </source>
</evidence>
<dbReference type="Pfam" id="PF04055">
    <property type="entry name" value="Radical_SAM"/>
    <property type="match status" value="1"/>
</dbReference>
<evidence type="ECO:0000313" key="15">
    <source>
        <dbReference type="Proteomes" id="UP000198870"/>
    </source>
</evidence>
<evidence type="ECO:0000259" key="13">
    <source>
        <dbReference type="PROSITE" id="PS51918"/>
    </source>
</evidence>
<dbReference type="STRING" id="419481.SAMN05216233_10651"/>
<name>A0A1G5EJ98_9BACT</name>
<dbReference type="AlphaFoldDB" id="A0A1G5EJ98"/>
<evidence type="ECO:0000313" key="14">
    <source>
        <dbReference type="EMBL" id="SCY27022.1"/>
    </source>
</evidence>
<dbReference type="InterPro" id="IPR007197">
    <property type="entry name" value="rSAM"/>
</dbReference>
<evidence type="ECO:0000256" key="12">
    <source>
        <dbReference type="ARBA" id="ARBA00023157"/>
    </source>
</evidence>